<feature type="domain" description="PH" evidence="3">
    <location>
        <begin position="68"/>
        <end position="167"/>
    </location>
</feature>
<feature type="region of interest" description="Disordered" evidence="2">
    <location>
        <begin position="400"/>
        <end position="501"/>
    </location>
</feature>
<dbReference type="Pfam" id="PF00169">
    <property type="entry name" value="PH"/>
    <property type="match status" value="1"/>
</dbReference>
<name>A0ABM1KJX4_GEKJA</name>
<dbReference type="SUPFAM" id="SSF50729">
    <property type="entry name" value="PH domain-like"/>
    <property type="match status" value="1"/>
</dbReference>
<feature type="compositionally biased region" description="Low complexity" evidence="2">
    <location>
        <begin position="27"/>
        <end position="37"/>
    </location>
</feature>
<feature type="region of interest" description="Disordered" evidence="2">
    <location>
        <begin position="519"/>
        <end position="634"/>
    </location>
</feature>
<dbReference type="PANTHER" id="PTHR12752:SF7">
    <property type="entry name" value="PLECKSTRIN HOMOLOGY DOMAIN-CONTAINING FAMILY A MEMBER 4"/>
    <property type="match status" value="1"/>
</dbReference>
<dbReference type="InterPro" id="IPR001849">
    <property type="entry name" value="PH_domain"/>
</dbReference>
<dbReference type="PROSITE" id="PS50003">
    <property type="entry name" value="PH_DOMAIN"/>
    <property type="match status" value="1"/>
</dbReference>
<feature type="region of interest" description="Disordered" evidence="2">
    <location>
        <begin position="647"/>
        <end position="792"/>
    </location>
</feature>
<dbReference type="GeneID" id="107116587"/>
<dbReference type="RefSeq" id="XP_015274011.1">
    <property type="nucleotide sequence ID" value="XM_015418525.1"/>
</dbReference>
<feature type="region of interest" description="Disordered" evidence="2">
    <location>
        <begin position="12"/>
        <end position="59"/>
    </location>
</feature>
<feature type="compositionally biased region" description="Basic and acidic residues" evidence="2">
    <location>
        <begin position="669"/>
        <end position="681"/>
    </location>
</feature>
<feature type="compositionally biased region" description="Polar residues" evidence="2">
    <location>
        <begin position="783"/>
        <end position="792"/>
    </location>
</feature>
<organism evidence="4 5">
    <name type="scientific">Gekko japonicus</name>
    <name type="common">Schlegel's Japanese gecko</name>
    <dbReference type="NCBI Taxonomy" id="146911"/>
    <lineage>
        <taxon>Eukaryota</taxon>
        <taxon>Metazoa</taxon>
        <taxon>Chordata</taxon>
        <taxon>Craniata</taxon>
        <taxon>Vertebrata</taxon>
        <taxon>Euteleostomi</taxon>
        <taxon>Lepidosauria</taxon>
        <taxon>Squamata</taxon>
        <taxon>Bifurcata</taxon>
        <taxon>Gekkota</taxon>
        <taxon>Gekkonidae</taxon>
        <taxon>Gekkoninae</taxon>
        <taxon>Gekko</taxon>
    </lineage>
</organism>
<dbReference type="Proteomes" id="UP000694871">
    <property type="component" value="Unplaced"/>
</dbReference>
<dbReference type="InterPro" id="IPR011993">
    <property type="entry name" value="PH-like_dom_sf"/>
</dbReference>
<feature type="compositionally biased region" description="Polar residues" evidence="2">
    <location>
        <begin position="718"/>
        <end position="752"/>
    </location>
</feature>
<dbReference type="CDD" id="cd13248">
    <property type="entry name" value="PH_PEPP1_2_3"/>
    <property type="match status" value="1"/>
</dbReference>
<feature type="compositionally biased region" description="Basic and acidic residues" evidence="2">
    <location>
        <begin position="521"/>
        <end position="530"/>
    </location>
</feature>
<dbReference type="Gene3D" id="2.30.29.30">
    <property type="entry name" value="Pleckstrin-homology domain (PH domain)/Phosphotyrosine-binding domain (PTB)"/>
    <property type="match status" value="1"/>
</dbReference>
<accession>A0ABM1KJX4</accession>
<dbReference type="PANTHER" id="PTHR12752">
    <property type="entry name" value="PHOSPHOINOSITOL 3-PHOSPHATE-BINDING PROTEIN"/>
    <property type="match status" value="1"/>
</dbReference>
<feature type="compositionally biased region" description="Polar residues" evidence="2">
    <location>
        <begin position="694"/>
        <end position="705"/>
    </location>
</feature>
<reference evidence="5" key="1">
    <citation type="submission" date="2025-08" db="UniProtKB">
        <authorList>
            <consortium name="RefSeq"/>
        </authorList>
    </citation>
    <scope>IDENTIFICATION</scope>
</reference>
<protein>
    <submittedName>
        <fullName evidence="5">Pleckstrin homology domain-containing family A member 4</fullName>
    </submittedName>
</protein>
<feature type="compositionally biased region" description="Basic and acidic residues" evidence="2">
    <location>
        <begin position="567"/>
        <end position="582"/>
    </location>
</feature>
<feature type="coiled-coil region" evidence="1">
    <location>
        <begin position="275"/>
        <end position="309"/>
    </location>
</feature>
<evidence type="ECO:0000313" key="4">
    <source>
        <dbReference type="Proteomes" id="UP000694871"/>
    </source>
</evidence>
<evidence type="ECO:0000259" key="3">
    <source>
        <dbReference type="PROSITE" id="PS50003"/>
    </source>
</evidence>
<dbReference type="SMART" id="SM00233">
    <property type="entry name" value="PH"/>
    <property type="match status" value="1"/>
</dbReference>
<feature type="compositionally biased region" description="Basic residues" evidence="2">
    <location>
        <begin position="43"/>
        <end position="55"/>
    </location>
</feature>
<evidence type="ECO:0000256" key="1">
    <source>
        <dbReference type="SAM" id="Coils"/>
    </source>
</evidence>
<feature type="compositionally biased region" description="Basic and acidic residues" evidence="2">
    <location>
        <begin position="760"/>
        <end position="771"/>
    </location>
</feature>
<evidence type="ECO:0000256" key="2">
    <source>
        <dbReference type="SAM" id="MobiDB-lite"/>
    </source>
</evidence>
<gene>
    <name evidence="5" type="primary">PLEKHA4</name>
</gene>
<proteinExistence type="predicted"/>
<dbReference type="InterPro" id="IPR040392">
    <property type="entry name" value="PKHA4-7_PH"/>
</dbReference>
<keyword evidence="4" id="KW-1185">Reference proteome</keyword>
<feature type="compositionally biased region" description="Polar residues" evidence="2">
    <location>
        <begin position="455"/>
        <end position="493"/>
    </location>
</feature>
<sequence>MAAMTDVLEMVGTMSEGDRPRSGLSQASSTATITSISMGTKPHSARPVRKVHTFGKRSDSIKRDPNQPVIMRGWLHKKDSSGLKLWKRRWFVLSNYCLFYYRDSREEMVLGSIPLPSYEIRTAFSKEKKNRRFVFKAEHPGMRTYYFSAETQLDMNSWIRAMNQSAAAECDYGNYYLHLPPLPPMPNRSNPGKRTTLNSSYWLALTSALTGPHSASSSYLHLPPLPPMPNRSNPGKRTTYRSLVRERSIRGAGGQQFESDTDALLTKLCGQDKILRGLEEEISQFRTEKERLEKALEVTRLQLEEFKGQDATMEKICCQRRQLQDDLVQVRARLCDLALDSDRAWEDYSGLESELQLLKGSLEHIRNVGHPQDQASAQQDLWRIHDILAGLKASLANYPTTESRRTGASPASTPTLDSHLGVNHSPMLPCSGEEKESETAPSPGPSLCYHEAASSHVSVTQEPGRTVGQSESRQQDSPSAGQQPNPSSSSRGQQGAPRHSDGIRRCLIDSSGEPLIIEKSIPVREAEGSDRGNYSNLLCEDGSRSRAKVVSPDTTAPRRSRMSAQEQLDRMQRNQEAQRKSEATQLSPPSHWRDSLKRGSSRPLPNTPPESSPKEGVQNVGPKPRCPPTPEWERQRVIQLSYALAAEASQRGKHMTGKTSSRSSLDKISGSRDSLEHHHLPSDSNSDELELSSVASKHNQTNPQKLSCRGDSRAANHTLPSSQTPNHVSCASEASNWSSPLSEETNQASSQPKVPKSTLHRLESTNEEPSRKSPPWVAPLPPSANQNFSVSRTTNWDSPPFWDCEMWASEQSPVGNQGPSNGRCLGWRGEKKSHQVVYIHDTAQPIKVTLVKSSF</sequence>
<keyword evidence="1" id="KW-0175">Coiled coil</keyword>
<dbReference type="Pfam" id="PF25541">
    <property type="entry name" value="TBCA_PH"/>
    <property type="match status" value="1"/>
</dbReference>
<evidence type="ECO:0000313" key="5">
    <source>
        <dbReference type="RefSeq" id="XP_015274011.1"/>
    </source>
</evidence>
<dbReference type="InterPro" id="IPR057971">
    <property type="entry name" value="PKHA4-7_TBCA"/>
</dbReference>